<dbReference type="InterPro" id="IPR036188">
    <property type="entry name" value="FAD/NAD-bd_sf"/>
</dbReference>
<organism evidence="2 3">
    <name type="scientific">Alkalicoccus halolimnae</name>
    <dbReference type="NCBI Taxonomy" id="1667239"/>
    <lineage>
        <taxon>Bacteria</taxon>
        <taxon>Bacillati</taxon>
        <taxon>Bacillota</taxon>
        <taxon>Bacilli</taxon>
        <taxon>Bacillales</taxon>
        <taxon>Bacillaceae</taxon>
        <taxon>Alkalicoccus</taxon>
    </lineage>
</organism>
<dbReference type="RefSeq" id="WP_147802157.1">
    <property type="nucleotide sequence ID" value="NZ_CP144914.1"/>
</dbReference>
<dbReference type="Pfam" id="PF01593">
    <property type="entry name" value="Amino_oxidase"/>
    <property type="match status" value="1"/>
</dbReference>
<keyword evidence="3" id="KW-1185">Reference proteome</keyword>
<dbReference type="GO" id="GO:0016116">
    <property type="term" value="P:carotenoid metabolic process"/>
    <property type="evidence" value="ECO:0007669"/>
    <property type="project" value="InterPro"/>
</dbReference>
<evidence type="ECO:0000313" key="3">
    <source>
        <dbReference type="Proteomes" id="UP000321816"/>
    </source>
</evidence>
<dbReference type="KEGG" id="ahal:FTX54_008400"/>
<dbReference type="SUPFAM" id="SSF51905">
    <property type="entry name" value="FAD/NAD(P)-binding domain"/>
    <property type="match status" value="1"/>
</dbReference>
<accession>A0A5C7FCI0</accession>
<dbReference type="InterPro" id="IPR002937">
    <property type="entry name" value="Amino_oxidase"/>
</dbReference>
<dbReference type="PANTHER" id="PTHR46313">
    <property type="match status" value="1"/>
</dbReference>
<dbReference type="AlphaFoldDB" id="A0A5C7FCI0"/>
<dbReference type="OrthoDB" id="9789960at2"/>
<protein>
    <submittedName>
        <fullName evidence="2">FAD-dependent oxidoreductase</fullName>
    </submittedName>
</protein>
<evidence type="ECO:0000259" key="1">
    <source>
        <dbReference type="Pfam" id="PF01593"/>
    </source>
</evidence>
<dbReference type="Gene3D" id="3.50.50.60">
    <property type="entry name" value="FAD/NAD(P)-binding domain"/>
    <property type="match status" value="2"/>
</dbReference>
<evidence type="ECO:0000313" key="2">
    <source>
        <dbReference type="EMBL" id="WWD81545.1"/>
    </source>
</evidence>
<proteinExistence type="predicted"/>
<name>A0A5C7FCI0_9BACI</name>
<dbReference type="Proteomes" id="UP000321816">
    <property type="component" value="Chromosome"/>
</dbReference>
<feature type="domain" description="Amine oxidase" evidence="1">
    <location>
        <begin position="13"/>
        <end position="492"/>
    </location>
</feature>
<gene>
    <name evidence="2" type="ORF">FTX54_008400</name>
</gene>
<dbReference type="EMBL" id="CP144914">
    <property type="protein sequence ID" value="WWD81545.1"/>
    <property type="molecule type" value="Genomic_DNA"/>
</dbReference>
<dbReference type="GO" id="GO:0016491">
    <property type="term" value="F:oxidoreductase activity"/>
    <property type="evidence" value="ECO:0007669"/>
    <property type="project" value="InterPro"/>
</dbReference>
<dbReference type="InterPro" id="IPR045892">
    <property type="entry name" value="CrtISO-like"/>
</dbReference>
<sequence length="497" mass="56102">MSKKIVVIGSGFAGSTAAAMLQKNQCEVTLLEAAAEWGGCSGKFQRGKFLFPVGATLAMGFAEQGIHGRINNYLNINVKSKRLDKVMDVTIEHESLPYYSDRETFINMWYEKVPDEASRIEAFFREVWKTAEPLKKHMVHFPVVPPGTFRETGSVLKGFTLSSLKLLPLLPFTLDYFVKKHDLTEHQLFVQFINGVLMDSMQTTYQNCTLLMGCMALDIYHDGVWYVEGGLYKLIESLIENFKFNGGNALKPRRATYIRKSSTNDYQWEVEDHRGNVYQADDVVINTPPANMKKLLSEPLYSQLNKKLKKRATLDVEWGTYTLYLAVKDIFPADAPLFEQIMLSNKSSSFDEDHFFVSLSSSTDRNRAPEGCRTITISTHINTKNWNYKEIYDQKAADIERAVINALEKKYPGFENALIHFLSGGPRAWERFTNRSGGKVGGFPQTNDFSLWRALQHRTGIKGLWVCGDNIFPGAGSVGASSSGVHAARSILNKRIF</sequence>
<reference evidence="2 3" key="1">
    <citation type="submission" date="2024-01" db="EMBL/GenBank/DDBJ databases">
        <title>Complete Genome Sequence of Alkalicoccus halolimnae BZ-SZ-XJ29T, a Moderately Halophilic Bacterium Isolated from a Salt Lake.</title>
        <authorList>
            <person name="Zhao B."/>
        </authorList>
    </citation>
    <scope>NUCLEOTIDE SEQUENCE [LARGE SCALE GENOMIC DNA]</scope>
    <source>
        <strain evidence="2 3">BZ-SZ-XJ29</strain>
    </source>
</reference>
<dbReference type="PANTHER" id="PTHR46313:SF3">
    <property type="entry name" value="PROLYCOPENE ISOMERASE, CHLOROPLASTIC"/>
    <property type="match status" value="1"/>
</dbReference>
<dbReference type="Gene3D" id="3.90.660.50">
    <property type="match status" value="1"/>
</dbReference>